<keyword evidence="3" id="KW-0812">Transmembrane</keyword>
<gene>
    <name evidence="4" type="primary">ccmI</name>
    <name evidence="4" type="ORF">GEV37_07290</name>
</gene>
<dbReference type="InterPro" id="IPR017560">
    <property type="entry name" value="Cyt_c_biogenesis_CcmI"/>
</dbReference>
<dbReference type="PANTHER" id="PTHR47870">
    <property type="entry name" value="CYTOCHROME C-TYPE BIOGENESIS PROTEIN CCMH"/>
    <property type="match status" value="1"/>
</dbReference>
<name>A0ABS8DRR7_9GAMM</name>
<reference evidence="4 5" key="1">
    <citation type="journal article" date="2021" name="Sci. Rep.">
        <title>Genome analysis of a halophilic bacterium Halomonas malpeensis YU-PRIM-29(T) reveals its exopolysaccharide and pigment producing capabilities.</title>
        <authorList>
            <person name="Athmika"/>
            <person name="Ghate S.D."/>
            <person name="Arun A.B."/>
            <person name="Rao S.S."/>
            <person name="Kumar S.T.A."/>
            <person name="Kandiyil M.K."/>
            <person name="Saptami K."/>
            <person name="Rekha P.D."/>
        </authorList>
    </citation>
    <scope>NUCLEOTIDE SEQUENCE [LARGE SCALE GENOMIC DNA]</scope>
    <source>
        <strain evidence="5">prim 29</strain>
    </source>
</reference>
<evidence type="ECO:0000256" key="3">
    <source>
        <dbReference type="SAM" id="Phobius"/>
    </source>
</evidence>
<dbReference type="Gene3D" id="1.25.40.10">
    <property type="entry name" value="Tetratricopeptide repeat domain"/>
    <property type="match status" value="1"/>
</dbReference>
<evidence type="ECO:0000256" key="2">
    <source>
        <dbReference type="ARBA" id="ARBA00022748"/>
    </source>
</evidence>
<dbReference type="InterPro" id="IPR011990">
    <property type="entry name" value="TPR-like_helical_dom_sf"/>
</dbReference>
<keyword evidence="2" id="KW-0201">Cytochrome c-type biogenesis</keyword>
<dbReference type="SUPFAM" id="SSF48452">
    <property type="entry name" value="TPR-like"/>
    <property type="match status" value="1"/>
</dbReference>
<keyword evidence="3" id="KW-0472">Membrane</keyword>
<dbReference type="PANTHER" id="PTHR47870:SF4">
    <property type="entry name" value="CYTOCHROME C-TYPE BIOGENESIS PROTEIN CYCH"/>
    <property type="match status" value="1"/>
</dbReference>
<dbReference type="Proteomes" id="UP001319882">
    <property type="component" value="Unassembled WGS sequence"/>
</dbReference>
<organism evidence="4 5">
    <name type="scientific">Vreelandella malpeensis</name>
    <dbReference type="NCBI Taxonomy" id="1172368"/>
    <lineage>
        <taxon>Bacteria</taxon>
        <taxon>Pseudomonadati</taxon>
        <taxon>Pseudomonadota</taxon>
        <taxon>Gammaproteobacteria</taxon>
        <taxon>Oceanospirillales</taxon>
        <taxon>Halomonadaceae</taxon>
        <taxon>Vreelandella</taxon>
    </lineage>
</organism>
<feature type="transmembrane region" description="Helical" evidence="3">
    <location>
        <begin position="102"/>
        <end position="119"/>
    </location>
</feature>
<keyword evidence="3" id="KW-1133">Transmembrane helix</keyword>
<evidence type="ECO:0000313" key="5">
    <source>
        <dbReference type="Proteomes" id="UP001319882"/>
    </source>
</evidence>
<keyword evidence="5" id="KW-1185">Reference proteome</keyword>
<sequence>MTPLWIAIALTALPALGFLLAPLWRARPLFDTQRRFEQQDSSDAQNVAIFERRLESLERARARGEIDAARFAEDRLELERSLLEDTAAAPRRALKAPSAGRLLVPVVMVLALAACLLGYQRNGAEGDLALYAINQDMLGTPAPDIEAYRARIEQEAERQPGNPNVWGALFSLYRQAGELDLADAALTRLIEIEGRSPALLAELAELRFFQAGRRLTPAVQALVDEAQAKDPRQPKVLSLLGIHAFDEGDFELAIDRWRRALASLEDEATIEALREGIRTAQARLEGRDE</sequence>
<comment type="subcellular location">
    <subcellularLocation>
        <location evidence="1">Cell envelope</location>
    </subcellularLocation>
</comment>
<accession>A0ABS8DRR7</accession>
<proteinExistence type="predicted"/>
<dbReference type="NCBIfam" id="TIGR03142">
    <property type="entry name" value="cytochro_ccmI"/>
    <property type="match status" value="1"/>
</dbReference>
<feature type="transmembrane region" description="Helical" evidence="3">
    <location>
        <begin position="6"/>
        <end position="24"/>
    </location>
</feature>
<dbReference type="EMBL" id="WHVL01000002">
    <property type="protein sequence ID" value="MCB8888919.1"/>
    <property type="molecule type" value="Genomic_DNA"/>
</dbReference>
<evidence type="ECO:0000256" key="1">
    <source>
        <dbReference type="ARBA" id="ARBA00004196"/>
    </source>
</evidence>
<dbReference type="RefSeq" id="WP_227389575.1">
    <property type="nucleotide sequence ID" value="NZ_JBHSCJ010000010.1"/>
</dbReference>
<protein>
    <submittedName>
        <fullName evidence="4">C-type cytochrome biogenesis protein CcmI</fullName>
    </submittedName>
</protein>
<comment type="caution">
    <text evidence="4">The sequence shown here is derived from an EMBL/GenBank/DDBJ whole genome shotgun (WGS) entry which is preliminary data.</text>
</comment>
<dbReference type="InterPro" id="IPR051263">
    <property type="entry name" value="C-type_cytochrome_biogenesis"/>
</dbReference>
<evidence type="ECO:0000313" key="4">
    <source>
        <dbReference type="EMBL" id="MCB8888919.1"/>
    </source>
</evidence>